<dbReference type="PANTHER" id="PTHR34094">
    <property type="match status" value="1"/>
</dbReference>
<dbReference type="PANTHER" id="PTHR34094:SF1">
    <property type="entry name" value="PROTEIN FAM185A"/>
    <property type="match status" value="1"/>
</dbReference>
<dbReference type="EMBL" id="NGKC01000007">
    <property type="protein sequence ID" value="RSU11833.1"/>
    <property type="molecule type" value="Genomic_DNA"/>
</dbReference>
<dbReference type="OrthoDB" id="2199251at2"/>
<dbReference type="Proteomes" id="UP000286773">
    <property type="component" value="Unassembled WGS sequence"/>
</dbReference>
<evidence type="ECO:0000313" key="3">
    <source>
        <dbReference type="EMBL" id="RSU11833.1"/>
    </source>
</evidence>
<dbReference type="Gene3D" id="2.160.20.120">
    <property type="match status" value="1"/>
</dbReference>
<comment type="caution">
    <text evidence="3">The sequence shown here is derived from an EMBL/GenBank/DDBJ whole genome shotgun (WGS) entry which is preliminary data.</text>
</comment>
<keyword evidence="4" id="KW-1185">Reference proteome</keyword>
<feature type="domain" description="DUF4097" evidence="2">
    <location>
        <begin position="64"/>
        <end position="237"/>
    </location>
</feature>
<dbReference type="InterPro" id="IPR025164">
    <property type="entry name" value="Toastrack_DUF4097"/>
</dbReference>
<evidence type="ECO:0000313" key="4">
    <source>
        <dbReference type="Proteomes" id="UP000286773"/>
    </source>
</evidence>
<reference evidence="3 4" key="1">
    <citation type="submission" date="2017-05" db="EMBL/GenBank/DDBJ databases">
        <title>Vagococcus spp. assemblies.</title>
        <authorList>
            <person name="Gulvik C.A."/>
        </authorList>
    </citation>
    <scope>NUCLEOTIDE SEQUENCE [LARGE SCALE GENOMIC DNA]</scope>
    <source>
        <strain evidence="3 4">LMG 24798</strain>
    </source>
</reference>
<dbReference type="Pfam" id="PF13349">
    <property type="entry name" value="DUF4097"/>
    <property type="match status" value="2"/>
</dbReference>
<dbReference type="AlphaFoldDB" id="A0A430AUU9"/>
<feature type="region of interest" description="Disordered" evidence="1">
    <location>
        <begin position="339"/>
        <end position="365"/>
    </location>
</feature>
<sequence length="382" mass="42286">MELTRIERRQNLMKRRTLVILGTAVLLILTGAVGSGYYYFQLEKERAARTIYETYPSEKADTLNLTVDGAAHVDIRVSDDDDIHLTQEGALVEQNDFKREVKTKNNETNVKITYSEPASQTKKFFHNFNQFTDETIQLRVPKSYQKIAVKGANVSVSLNTITAKSIDIDSENGSASLFDITADELKFASHSGDIRIDDVFLEKDALLETRSGSINVEGFVFNTAQFVSSSGYLSLYELKTQAATDDKKAAEQITIKTSSGDMSLDTVQANTLIENGSGEIDIRNIKGKLTAKNDHGGISIESAQLTADASLTTKNGDIYISLSEDGWKKSQFSGETKLGDIYLDDEPQRNPYKKSASGPSISATSNTGDITLYTYRFEDYED</sequence>
<gene>
    <name evidence="3" type="ORF">CBF27_07695</name>
</gene>
<name>A0A430AUU9_9ENTE</name>
<evidence type="ECO:0000259" key="2">
    <source>
        <dbReference type="Pfam" id="PF13349"/>
    </source>
</evidence>
<evidence type="ECO:0000256" key="1">
    <source>
        <dbReference type="SAM" id="MobiDB-lite"/>
    </source>
</evidence>
<feature type="domain" description="DUF4097" evidence="2">
    <location>
        <begin position="250"/>
        <end position="372"/>
    </location>
</feature>
<organism evidence="3 4">
    <name type="scientific">Vagococcus acidifermentans</name>
    <dbReference type="NCBI Taxonomy" id="564710"/>
    <lineage>
        <taxon>Bacteria</taxon>
        <taxon>Bacillati</taxon>
        <taxon>Bacillota</taxon>
        <taxon>Bacilli</taxon>
        <taxon>Lactobacillales</taxon>
        <taxon>Enterococcaceae</taxon>
        <taxon>Vagococcus</taxon>
    </lineage>
</organism>
<accession>A0A430AUU9</accession>
<proteinExistence type="predicted"/>
<protein>
    <recommendedName>
        <fullName evidence="2">DUF4097 domain-containing protein</fullName>
    </recommendedName>
</protein>